<evidence type="ECO:0000256" key="2">
    <source>
        <dbReference type="ARBA" id="ARBA00022448"/>
    </source>
</evidence>
<reference evidence="9 10" key="1">
    <citation type="submission" date="2018-07" db="EMBL/GenBank/DDBJ databases">
        <title>Arthrobacter sp. nov., isolated from raw cow's milk with high bacterial count.</title>
        <authorList>
            <person name="Hahne J."/>
            <person name="Isele D."/>
            <person name="Lipski A."/>
        </authorList>
    </citation>
    <scope>NUCLEOTIDE SEQUENCE [LARGE SCALE GENOMIC DNA]</scope>
    <source>
        <strain evidence="9 10">JZ R-35</strain>
    </source>
</reference>
<feature type="transmembrane region" description="Helical" evidence="7">
    <location>
        <begin position="57"/>
        <end position="76"/>
    </location>
</feature>
<feature type="transmembrane region" description="Helical" evidence="7">
    <location>
        <begin position="339"/>
        <end position="360"/>
    </location>
</feature>
<evidence type="ECO:0000313" key="10">
    <source>
        <dbReference type="Proteomes" id="UP000265419"/>
    </source>
</evidence>
<feature type="transmembrane region" description="Helical" evidence="7">
    <location>
        <begin position="249"/>
        <end position="272"/>
    </location>
</feature>
<evidence type="ECO:0000259" key="8">
    <source>
        <dbReference type="PROSITE" id="PS50850"/>
    </source>
</evidence>
<dbReference type="Gene3D" id="1.20.1720.10">
    <property type="entry name" value="Multidrug resistance protein D"/>
    <property type="match status" value="1"/>
</dbReference>
<evidence type="ECO:0000313" key="9">
    <source>
        <dbReference type="EMBL" id="RII43642.1"/>
    </source>
</evidence>
<accession>A0A399JHM3</accession>
<evidence type="ECO:0000256" key="7">
    <source>
        <dbReference type="SAM" id="Phobius"/>
    </source>
</evidence>
<feature type="transmembrane region" description="Helical" evidence="7">
    <location>
        <begin position="177"/>
        <end position="197"/>
    </location>
</feature>
<keyword evidence="2" id="KW-0813">Transport</keyword>
<dbReference type="Proteomes" id="UP000265419">
    <property type="component" value="Unassembled WGS sequence"/>
</dbReference>
<gene>
    <name evidence="9" type="ORF">DWB68_01080</name>
</gene>
<feature type="transmembrane region" description="Helical" evidence="7">
    <location>
        <begin position="284"/>
        <end position="302"/>
    </location>
</feature>
<dbReference type="InterPro" id="IPR011701">
    <property type="entry name" value="MFS"/>
</dbReference>
<organism evidence="9 10">
    <name type="scientific">Galactobacter valiniphilus</name>
    <dbReference type="NCBI Taxonomy" id="2676122"/>
    <lineage>
        <taxon>Bacteria</taxon>
        <taxon>Bacillati</taxon>
        <taxon>Actinomycetota</taxon>
        <taxon>Actinomycetes</taxon>
        <taxon>Micrococcales</taxon>
        <taxon>Micrococcaceae</taxon>
        <taxon>Galactobacter</taxon>
    </lineage>
</organism>
<feature type="transmembrane region" description="Helical" evidence="7">
    <location>
        <begin position="209"/>
        <end position="228"/>
    </location>
</feature>
<feature type="transmembrane region" description="Helical" evidence="7">
    <location>
        <begin position="26"/>
        <end position="45"/>
    </location>
</feature>
<name>A0A399JHM3_9MICC</name>
<keyword evidence="3" id="KW-1003">Cell membrane</keyword>
<dbReference type="Pfam" id="PF07690">
    <property type="entry name" value="MFS_1"/>
    <property type="match status" value="1"/>
</dbReference>
<dbReference type="PROSITE" id="PS50850">
    <property type="entry name" value="MFS"/>
    <property type="match status" value="1"/>
</dbReference>
<dbReference type="PANTHER" id="PTHR42718:SF42">
    <property type="entry name" value="EXPORT PROTEIN"/>
    <property type="match status" value="1"/>
</dbReference>
<keyword evidence="5 7" id="KW-1133">Transmembrane helix</keyword>
<keyword evidence="10" id="KW-1185">Reference proteome</keyword>
<evidence type="ECO:0000256" key="6">
    <source>
        <dbReference type="ARBA" id="ARBA00023136"/>
    </source>
</evidence>
<evidence type="ECO:0000256" key="1">
    <source>
        <dbReference type="ARBA" id="ARBA00004651"/>
    </source>
</evidence>
<dbReference type="InterPro" id="IPR036259">
    <property type="entry name" value="MFS_trans_sf"/>
</dbReference>
<dbReference type="AlphaFoldDB" id="A0A399JHM3"/>
<evidence type="ECO:0000256" key="3">
    <source>
        <dbReference type="ARBA" id="ARBA00022475"/>
    </source>
</evidence>
<comment type="caution">
    <text evidence="9">The sequence shown here is derived from an EMBL/GenBank/DDBJ whole genome shotgun (WGS) entry which is preliminary data.</text>
</comment>
<comment type="subcellular location">
    <subcellularLocation>
        <location evidence="1">Cell membrane</location>
        <topology evidence="1">Multi-pass membrane protein</topology>
    </subcellularLocation>
</comment>
<keyword evidence="4 7" id="KW-0812">Transmembrane</keyword>
<evidence type="ECO:0000256" key="5">
    <source>
        <dbReference type="ARBA" id="ARBA00022989"/>
    </source>
</evidence>
<dbReference type="InterPro" id="IPR004638">
    <property type="entry name" value="EmrB-like"/>
</dbReference>
<feature type="transmembrane region" description="Helical" evidence="7">
    <location>
        <begin position="82"/>
        <end position="104"/>
    </location>
</feature>
<evidence type="ECO:0000256" key="4">
    <source>
        <dbReference type="ARBA" id="ARBA00022692"/>
    </source>
</evidence>
<proteinExistence type="predicted"/>
<dbReference type="InterPro" id="IPR020846">
    <property type="entry name" value="MFS_dom"/>
</dbReference>
<dbReference type="SUPFAM" id="SSF103473">
    <property type="entry name" value="MFS general substrate transporter"/>
    <property type="match status" value="1"/>
</dbReference>
<feature type="domain" description="Major facilitator superfamily (MFS) profile" evidence="8">
    <location>
        <begin position="1"/>
        <end position="472"/>
    </location>
</feature>
<dbReference type="GO" id="GO:0005886">
    <property type="term" value="C:plasma membrane"/>
    <property type="evidence" value="ECO:0007669"/>
    <property type="project" value="UniProtKB-SubCell"/>
</dbReference>
<feature type="transmembrane region" description="Helical" evidence="7">
    <location>
        <begin position="116"/>
        <end position="133"/>
    </location>
</feature>
<feature type="transmembrane region" description="Helical" evidence="7">
    <location>
        <begin position="314"/>
        <end position="333"/>
    </location>
</feature>
<dbReference type="Gene3D" id="1.20.1250.20">
    <property type="entry name" value="MFS general substrate transporter like domains"/>
    <property type="match status" value="1"/>
</dbReference>
<dbReference type="GO" id="GO:0022857">
    <property type="term" value="F:transmembrane transporter activity"/>
    <property type="evidence" value="ECO:0007669"/>
    <property type="project" value="InterPro"/>
</dbReference>
<dbReference type="EMBL" id="QQXK01000002">
    <property type="protein sequence ID" value="RII43642.1"/>
    <property type="molecule type" value="Genomic_DNA"/>
</dbReference>
<sequence>MILIDTTIVTTALPVLMEELDADLNGGVWVTSAYLLAYAVPLLVGGRLGDRFGPKNLFLIGLTIFTLASLACGLAPTVGALIAARAVQGLGAALLTPQSMSLITRMFAPEHRGAPMALWGATAGVATLVGPLLGGVLVDGIGWEWIFFVNVPVGIVCFVLVVLWVPKLPIASHSFDLLGVFLSAVGIFLLVFGIQQGESHEWGAIWGPITAWQFIVGGLVVLALFVLWQAKNKKEPLLPLHLFKERNFTLANVAITCMGIAVTTFAVPVVLYLQTVREFTPTQAALTLAPMSLTGIILAPITGKLVSQWDPKRLAVPGFFLFSVGMFWMAWLVGHQAALWEILLASAVMGIGSAGVWPSVSFTATRDLRPSEAGAGSGVFNTTRQIGSVIGSALIALVMQAAIQAQVTAAMAGQGGAAASGASGAAGGTGGDAVPSFLHAAFATAYGQSVLLPAIAAAVGCLAALCFRPRASAVAEAASQEVRS</sequence>
<protein>
    <submittedName>
        <fullName evidence="9">MFS transporter</fullName>
    </submittedName>
</protein>
<keyword evidence="6 7" id="KW-0472">Membrane</keyword>
<dbReference type="NCBIfam" id="TIGR00711">
    <property type="entry name" value="efflux_EmrB"/>
    <property type="match status" value="1"/>
</dbReference>
<feature type="transmembrane region" description="Helical" evidence="7">
    <location>
        <begin position="145"/>
        <end position="165"/>
    </location>
</feature>
<dbReference type="PANTHER" id="PTHR42718">
    <property type="entry name" value="MAJOR FACILITATOR SUPERFAMILY MULTIDRUG TRANSPORTER MFSC"/>
    <property type="match status" value="1"/>
</dbReference>